<dbReference type="InterPro" id="IPR036390">
    <property type="entry name" value="WH_DNA-bd_sf"/>
</dbReference>
<sequence>MWTAIAETLRREIVEGSRQPGDRLPTEAQLSRRFGVNRHTVRRALSRLGEEGLVHSRRGAGAFVAARRTEYPLGARVRFHRNIRAGGRLPSRRIDHLEERPATAEEAEALELGPSGRIVLAEGVSFADGCPIALFASRFPAERLAGIAQALAEVASVTEALARVGVGDYARRSTRIGGELADPAQAAKLELSPGAPLVWTESLNVDPGGVPVEYGFTYFSGERVTLVLDHS</sequence>
<dbReference type="PANTHER" id="PTHR44846:SF1">
    <property type="entry name" value="MANNOSYL-D-GLYCERATE TRANSPORT_METABOLISM SYSTEM REPRESSOR MNGR-RELATED"/>
    <property type="match status" value="1"/>
</dbReference>
<dbReference type="CDD" id="cd07377">
    <property type="entry name" value="WHTH_GntR"/>
    <property type="match status" value="1"/>
</dbReference>
<evidence type="ECO:0000259" key="4">
    <source>
        <dbReference type="PROSITE" id="PS50949"/>
    </source>
</evidence>
<dbReference type="PRINTS" id="PR00035">
    <property type="entry name" value="HTHGNTR"/>
</dbReference>
<dbReference type="GO" id="GO:0003700">
    <property type="term" value="F:DNA-binding transcription factor activity"/>
    <property type="evidence" value="ECO:0007669"/>
    <property type="project" value="InterPro"/>
</dbReference>
<dbReference type="Pfam" id="PF00392">
    <property type="entry name" value="GntR"/>
    <property type="match status" value="1"/>
</dbReference>
<dbReference type="eggNOG" id="COG2188">
    <property type="taxonomic scope" value="Bacteria"/>
</dbReference>
<dbReference type="Gene3D" id="3.40.1410.10">
    <property type="entry name" value="Chorismate lyase-like"/>
    <property type="match status" value="1"/>
</dbReference>
<dbReference type="InterPro" id="IPR028978">
    <property type="entry name" value="Chorismate_lyase_/UTRA_dom_sf"/>
</dbReference>
<dbReference type="Pfam" id="PF07702">
    <property type="entry name" value="UTRA"/>
    <property type="match status" value="1"/>
</dbReference>
<feature type="domain" description="HTH gntR-type" evidence="4">
    <location>
        <begin position="1"/>
        <end position="67"/>
    </location>
</feature>
<dbReference type="PROSITE" id="PS50949">
    <property type="entry name" value="HTH_GNTR"/>
    <property type="match status" value="1"/>
</dbReference>
<dbReference type="SUPFAM" id="SSF64288">
    <property type="entry name" value="Chorismate lyase-like"/>
    <property type="match status" value="1"/>
</dbReference>
<dbReference type="EMBL" id="JALZ01000002">
    <property type="protein sequence ID" value="ETX16044.1"/>
    <property type="molecule type" value="Genomic_DNA"/>
</dbReference>
<name>X7EIW0_9RHOB</name>
<dbReference type="InterPro" id="IPR000524">
    <property type="entry name" value="Tscrpt_reg_HTH_GntR"/>
</dbReference>
<dbReference type="InterPro" id="IPR036388">
    <property type="entry name" value="WH-like_DNA-bd_sf"/>
</dbReference>
<comment type="caution">
    <text evidence="5">The sequence shown here is derived from an EMBL/GenBank/DDBJ whole genome shotgun (WGS) entry which is preliminary data.</text>
</comment>
<keyword evidence="6" id="KW-1185">Reference proteome</keyword>
<dbReference type="SUPFAM" id="SSF46785">
    <property type="entry name" value="Winged helix' DNA-binding domain"/>
    <property type="match status" value="1"/>
</dbReference>
<keyword evidence="3" id="KW-0804">Transcription</keyword>
<dbReference type="InterPro" id="IPR012702">
    <property type="entry name" value="CP_lyase_PhnF"/>
</dbReference>
<dbReference type="STRING" id="1449350.OCH239_07715"/>
<evidence type="ECO:0000256" key="3">
    <source>
        <dbReference type="ARBA" id="ARBA00023163"/>
    </source>
</evidence>
<dbReference type="GO" id="GO:0003677">
    <property type="term" value="F:DNA binding"/>
    <property type="evidence" value="ECO:0007669"/>
    <property type="project" value="UniProtKB-KW"/>
</dbReference>
<dbReference type="Proteomes" id="UP000022447">
    <property type="component" value="Unassembled WGS sequence"/>
</dbReference>
<protein>
    <submittedName>
        <fullName evidence="5">GntR family transcriptional regulator</fullName>
    </submittedName>
</protein>
<keyword evidence="2" id="KW-0238">DNA-binding</keyword>
<evidence type="ECO:0000313" key="5">
    <source>
        <dbReference type="EMBL" id="ETX16044.1"/>
    </source>
</evidence>
<keyword evidence="1" id="KW-0805">Transcription regulation</keyword>
<dbReference type="SMART" id="SM00866">
    <property type="entry name" value="UTRA"/>
    <property type="match status" value="1"/>
</dbReference>
<reference evidence="5 6" key="1">
    <citation type="submission" date="2014-01" db="EMBL/GenBank/DDBJ databases">
        <title>Roseivivax halodurans JCM 10272 Genome Sequencing.</title>
        <authorList>
            <person name="Lai Q."/>
            <person name="Li G."/>
            <person name="Shao Z."/>
        </authorList>
    </citation>
    <scope>NUCLEOTIDE SEQUENCE [LARGE SCALE GENOMIC DNA]</scope>
    <source>
        <strain evidence="5 6">JCM 10272</strain>
    </source>
</reference>
<dbReference type="NCBIfam" id="TIGR02325">
    <property type="entry name" value="C_P_lyase_phnF"/>
    <property type="match status" value="1"/>
</dbReference>
<evidence type="ECO:0000256" key="1">
    <source>
        <dbReference type="ARBA" id="ARBA00023015"/>
    </source>
</evidence>
<evidence type="ECO:0000256" key="2">
    <source>
        <dbReference type="ARBA" id="ARBA00023125"/>
    </source>
</evidence>
<proteinExistence type="predicted"/>
<accession>X7EIW0</accession>
<organism evidence="5 6">
    <name type="scientific">Roseivivax halodurans JCM 10272</name>
    <dbReference type="NCBI Taxonomy" id="1449350"/>
    <lineage>
        <taxon>Bacteria</taxon>
        <taxon>Pseudomonadati</taxon>
        <taxon>Pseudomonadota</taxon>
        <taxon>Alphaproteobacteria</taxon>
        <taxon>Rhodobacterales</taxon>
        <taxon>Roseobacteraceae</taxon>
        <taxon>Roseivivax</taxon>
    </lineage>
</organism>
<dbReference type="InterPro" id="IPR011663">
    <property type="entry name" value="UTRA"/>
</dbReference>
<dbReference type="InterPro" id="IPR050679">
    <property type="entry name" value="Bact_HTH_transcr_reg"/>
</dbReference>
<dbReference type="GO" id="GO:0045892">
    <property type="term" value="P:negative regulation of DNA-templated transcription"/>
    <property type="evidence" value="ECO:0007669"/>
    <property type="project" value="TreeGrafter"/>
</dbReference>
<dbReference type="PATRIC" id="fig|1449350.3.peg.584"/>
<dbReference type="SMART" id="SM00345">
    <property type="entry name" value="HTH_GNTR"/>
    <property type="match status" value="1"/>
</dbReference>
<gene>
    <name evidence="5" type="ORF">OCH239_07715</name>
</gene>
<dbReference type="PANTHER" id="PTHR44846">
    <property type="entry name" value="MANNOSYL-D-GLYCERATE TRANSPORT/METABOLISM SYSTEM REPRESSOR MNGR-RELATED"/>
    <property type="match status" value="1"/>
</dbReference>
<dbReference type="AlphaFoldDB" id="X7EIW0"/>
<dbReference type="Gene3D" id="1.10.10.10">
    <property type="entry name" value="Winged helix-like DNA-binding domain superfamily/Winged helix DNA-binding domain"/>
    <property type="match status" value="1"/>
</dbReference>
<evidence type="ECO:0000313" key="6">
    <source>
        <dbReference type="Proteomes" id="UP000022447"/>
    </source>
</evidence>